<dbReference type="EMBL" id="JAPDRQ010000003">
    <property type="protein sequence ID" value="KAJ9664328.1"/>
    <property type="molecule type" value="Genomic_DNA"/>
</dbReference>
<reference evidence="1" key="1">
    <citation type="submission" date="2022-10" db="EMBL/GenBank/DDBJ databases">
        <title>Culturing micro-colonial fungi from biological soil crusts in the Mojave desert and describing Neophaeococcomyces mojavensis, and introducing the new genera and species Taxawa tesnikishii.</title>
        <authorList>
            <person name="Kurbessoian T."/>
            <person name="Stajich J.E."/>
        </authorList>
    </citation>
    <scope>NUCLEOTIDE SEQUENCE</scope>
    <source>
        <strain evidence="1">JES_112</strain>
    </source>
</reference>
<keyword evidence="2" id="KW-1185">Reference proteome</keyword>
<gene>
    <name evidence="1" type="primary">POP2</name>
    <name evidence="1" type="ORF">H2198_000257</name>
</gene>
<sequence length="466" mass="50920">MPPPRYGQQAMNGPYANQFAHNQLQSHTQSQHLPPPQLGAPATFGQGNSSSASPFAMPNNAAGFDRGLAESALLQNASAQMAYGRGGPVQAHQQFVAAQQTQQDPRIRDVWKGNLKQEMTNLRNLIEQYPYIAMDTEFPGIVARPVGAFTTKADYHYQTLRCNVDLLKMIQLGITLFKPDGSLPGETAPGQKHSYPPALTPVCTWQFNFQFSLEEDMYAQNSTAMLTQAGLDFEKHKVQGIDPFVFGALLIPSGLVLDADIKWISFHSGYDFGYLMKIMLNKELPDNESEFHDLLDRYFPSLFDIKYIVKSVGNRGSVNNNQELTPEANRIIQIITQKSGLQDLANELGIQRVGIQHQAGSDSLLTGQVYFKMKEKIFGGTINEDQYKGQVWGLNGQMPASSNKDMGTTSNINGTPFYGSNGAPSTPQTGNIGLAQTPAASSGLSQQGFGTPGAFGNFQYSGKVMG</sequence>
<name>A0ACC3AK40_9EURO</name>
<organism evidence="1 2">
    <name type="scientific">Neophaeococcomyces mojaviensis</name>
    <dbReference type="NCBI Taxonomy" id="3383035"/>
    <lineage>
        <taxon>Eukaryota</taxon>
        <taxon>Fungi</taxon>
        <taxon>Dikarya</taxon>
        <taxon>Ascomycota</taxon>
        <taxon>Pezizomycotina</taxon>
        <taxon>Eurotiomycetes</taxon>
        <taxon>Chaetothyriomycetidae</taxon>
        <taxon>Chaetothyriales</taxon>
        <taxon>Chaetothyriales incertae sedis</taxon>
        <taxon>Neophaeococcomyces</taxon>
    </lineage>
</organism>
<protein>
    <submittedName>
        <fullName evidence="1">CCR4-NOT core DEDD RNase subunit</fullName>
    </submittedName>
</protein>
<dbReference type="Proteomes" id="UP001172386">
    <property type="component" value="Unassembled WGS sequence"/>
</dbReference>
<proteinExistence type="predicted"/>
<accession>A0ACC3AK40</accession>
<comment type="caution">
    <text evidence="1">The sequence shown here is derived from an EMBL/GenBank/DDBJ whole genome shotgun (WGS) entry which is preliminary data.</text>
</comment>
<evidence type="ECO:0000313" key="1">
    <source>
        <dbReference type="EMBL" id="KAJ9664328.1"/>
    </source>
</evidence>
<evidence type="ECO:0000313" key="2">
    <source>
        <dbReference type="Proteomes" id="UP001172386"/>
    </source>
</evidence>